<dbReference type="PANTHER" id="PTHR43085:SF1">
    <property type="entry name" value="PSEUDOURIDINE KINASE-RELATED"/>
    <property type="match status" value="1"/>
</dbReference>
<dbReference type="InterPro" id="IPR011611">
    <property type="entry name" value="PfkB_dom"/>
</dbReference>
<dbReference type="InterPro" id="IPR029056">
    <property type="entry name" value="Ribokinase-like"/>
</dbReference>
<evidence type="ECO:0000256" key="1">
    <source>
        <dbReference type="ARBA" id="ARBA00010688"/>
    </source>
</evidence>
<dbReference type="EC" id="2.7.1.4" evidence="7"/>
<dbReference type="AlphaFoldDB" id="A0A2H1JEY6"/>
<evidence type="ECO:0000313" key="7">
    <source>
        <dbReference type="EMBL" id="SMX85712.1"/>
    </source>
</evidence>
<dbReference type="Pfam" id="PF00294">
    <property type="entry name" value="PfkB"/>
    <property type="match status" value="1"/>
</dbReference>
<dbReference type="CDD" id="cd01167">
    <property type="entry name" value="bac_FRK"/>
    <property type="match status" value="1"/>
</dbReference>
<evidence type="ECO:0000259" key="6">
    <source>
        <dbReference type="Pfam" id="PF00294"/>
    </source>
</evidence>
<keyword evidence="5" id="KW-0067">ATP-binding</keyword>
<evidence type="ECO:0000256" key="3">
    <source>
        <dbReference type="ARBA" id="ARBA00022741"/>
    </source>
</evidence>
<gene>
    <name evidence="7" type="ORF">BAURA86_01598</name>
</gene>
<dbReference type="EMBL" id="FXZI01000004">
    <property type="protein sequence ID" value="SMX85712.1"/>
    <property type="molecule type" value="Genomic_DNA"/>
</dbReference>
<dbReference type="InterPro" id="IPR002173">
    <property type="entry name" value="Carboh/pur_kinase_PfkB_CS"/>
</dbReference>
<dbReference type="GO" id="GO:0005524">
    <property type="term" value="F:ATP binding"/>
    <property type="evidence" value="ECO:0007669"/>
    <property type="project" value="UniProtKB-KW"/>
</dbReference>
<keyword evidence="2 7" id="KW-0808">Transferase</keyword>
<name>A0A2H1JEY6_BREAU</name>
<dbReference type="GO" id="GO:0008865">
    <property type="term" value="F:fructokinase activity"/>
    <property type="evidence" value="ECO:0007669"/>
    <property type="project" value="UniProtKB-EC"/>
</dbReference>
<evidence type="ECO:0000256" key="4">
    <source>
        <dbReference type="ARBA" id="ARBA00022777"/>
    </source>
</evidence>
<keyword evidence="4 7" id="KW-0418">Kinase</keyword>
<dbReference type="InterPro" id="IPR050306">
    <property type="entry name" value="PfkB_Carbo_kinase"/>
</dbReference>
<evidence type="ECO:0000256" key="2">
    <source>
        <dbReference type="ARBA" id="ARBA00022679"/>
    </source>
</evidence>
<comment type="similarity">
    <text evidence="1">Belongs to the carbohydrate kinase PfkB family.</text>
</comment>
<proteinExistence type="inferred from homology"/>
<evidence type="ECO:0000313" key="8">
    <source>
        <dbReference type="Proteomes" id="UP000234300"/>
    </source>
</evidence>
<reference evidence="7 8" key="1">
    <citation type="submission" date="2017-03" db="EMBL/GenBank/DDBJ databases">
        <authorList>
            <person name="Afonso C.L."/>
            <person name="Miller P.J."/>
            <person name="Scott M.A."/>
            <person name="Spackman E."/>
            <person name="Goraichik I."/>
            <person name="Dimitrov K.M."/>
            <person name="Suarez D.L."/>
            <person name="Swayne D.E."/>
        </authorList>
    </citation>
    <scope>NUCLEOTIDE SEQUENCE [LARGE SCALE GENOMIC DNA]</scope>
    <source>
        <strain evidence="8">8(6)</strain>
    </source>
</reference>
<keyword evidence="3" id="KW-0547">Nucleotide-binding</keyword>
<protein>
    <submittedName>
        <fullName evidence="7">Fructokinase</fullName>
        <ecNumber evidence="7">2.7.1.4</ecNumber>
    </submittedName>
</protein>
<evidence type="ECO:0000256" key="5">
    <source>
        <dbReference type="ARBA" id="ARBA00022840"/>
    </source>
</evidence>
<feature type="domain" description="Carbohydrate kinase PfkB" evidence="6">
    <location>
        <begin position="23"/>
        <end position="307"/>
    </location>
</feature>
<accession>A0A2H1JEY6</accession>
<dbReference type="Gene3D" id="3.40.1190.20">
    <property type="match status" value="1"/>
</dbReference>
<dbReference type="PROSITE" id="PS00583">
    <property type="entry name" value="PFKB_KINASES_1"/>
    <property type="match status" value="1"/>
</dbReference>
<organism evidence="7 8">
    <name type="scientific">Brevibacterium aurantiacum</name>
    <dbReference type="NCBI Taxonomy" id="273384"/>
    <lineage>
        <taxon>Bacteria</taxon>
        <taxon>Bacillati</taxon>
        <taxon>Actinomycetota</taxon>
        <taxon>Actinomycetes</taxon>
        <taxon>Micrococcales</taxon>
        <taxon>Brevibacteriaceae</taxon>
        <taxon>Brevibacterium</taxon>
    </lineage>
</organism>
<dbReference type="Proteomes" id="UP000234300">
    <property type="component" value="Unassembled WGS sequence"/>
</dbReference>
<dbReference type="SUPFAM" id="SSF53613">
    <property type="entry name" value="Ribokinase-like"/>
    <property type="match status" value="1"/>
</dbReference>
<dbReference type="PANTHER" id="PTHR43085">
    <property type="entry name" value="HEXOKINASE FAMILY MEMBER"/>
    <property type="match status" value="1"/>
</dbReference>
<sequence>MRTILADDAPERSCAHRIEPMSILVIGEALIDIVSSDGAPDRYSPGGAPANVALGLGRLGDDVELLTDVGDDFHGGFLLAHLRESNVRVHARPTGSTSTARALLSADGSAEYEFSLHWDPDASLVDSGDWAAIHVGSIAAFLSPGAAAVDSLLQRGRDSSALLSFDPNIRPSIVGDREQALARFESLASQVDVVKLSDVDADWLYPGQSAEAQIDRILRLGVDLVALTCGSDDSILSTTSARVKVPTGAVLVSDTIGAGDTFMTSLVHDLHGSGPQLQGLDEVALTRLGENASRRAAITVSRAGADLPWAGEEGA</sequence>